<reference evidence="2" key="2">
    <citation type="submission" date="2020-09" db="EMBL/GenBank/DDBJ databases">
        <authorList>
            <person name="Sun Q."/>
            <person name="Zhou Y."/>
        </authorList>
    </citation>
    <scope>NUCLEOTIDE SEQUENCE</scope>
    <source>
        <strain evidence="2">CGMCC 1.16134</strain>
    </source>
</reference>
<evidence type="ECO:0000313" key="3">
    <source>
        <dbReference type="Proteomes" id="UP000637643"/>
    </source>
</evidence>
<name>A0A917FNH8_9BACL</name>
<reference evidence="2" key="1">
    <citation type="journal article" date="2014" name="Int. J. Syst. Evol. Microbiol.">
        <title>Complete genome sequence of Corynebacterium casei LMG S-19264T (=DSM 44701T), isolated from a smear-ripened cheese.</title>
        <authorList>
            <consortium name="US DOE Joint Genome Institute (JGI-PGF)"/>
            <person name="Walter F."/>
            <person name="Albersmeier A."/>
            <person name="Kalinowski J."/>
            <person name="Ruckert C."/>
        </authorList>
    </citation>
    <scope>NUCLEOTIDE SEQUENCE</scope>
    <source>
        <strain evidence="2">CGMCC 1.16134</strain>
    </source>
</reference>
<keyword evidence="1" id="KW-0732">Signal</keyword>
<feature type="signal peptide" evidence="1">
    <location>
        <begin position="1"/>
        <end position="22"/>
    </location>
</feature>
<gene>
    <name evidence="2" type="ORF">GCM10010912_42550</name>
</gene>
<proteinExistence type="predicted"/>
<organism evidence="2 3">
    <name type="scientific">Paenibacillus albidus</name>
    <dbReference type="NCBI Taxonomy" id="2041023"/>
    <lineage>
        <taxon>Bacteria</taxon>
        <taxon>Bacillati</taxon>
        <taxon>Bacillota</taxon>
        <taxon>Bacilli</taxon>
        <taxon>Bacillales</taxon>
        <taxon>Paenibacillaceae</taxon>
        <taxon>Paenibacillus</taxon>
    </lineage>
</organism>
<accession>A0A917FNH8</accession>
<evidence type="ECO:0008006" key="4">
    <source>
        <dbReference type="Google" id="ProtNLM"/>
    </source>
</evidence>
<dbReference type="Proteomes" id="UP000637643">
    <property type="component" value="Unassembled WGS sequence"/>
</dbReference>
<feature type="chain" id="PRO_5037409943" description="Adhesin domain-containing protein" evidence="1">
    <location>
        <begin position="23"/>
        <end position="231"/>
    </location>
</feature>
<dbReference type="PROSITE" id="PS51257">
    <property type="entry name" value="PROKAR_LIPOPROTEIN"/>
    <property type="match status" value="1"/>
</dbReference>
<keyword evidence="3" id="KW-1185">Reference proteome</keyword>
<comment type="caution">
    <text evidence="2">The sequence shown here is derived from an EMBL/GenBank/DDBJ whole genome shotgun (WGS) entry which is preliminary data.</text>
</comment>
<evidence type="ECO:0000313" key="2">
    <source>
        <dbReference type="EMBL" id="GGF92989.1"/>
    </source>
</evidence>
<evidence type="ECO:0000256" key="1">
    <source>
        <dbReference type="SAM" id="SignalP"/>
    </source>
</evidence>
<dbReference type="EMBL" id="BMKR01000020">
    <property type="protein sequence ID" value="GGF92989.1"/>
    <property type="molecule type" value="Genomic_DNA"/>
</dbReference>
<sequence length="231" mass="24947">MKFIKYALIVSIVLLVTACSGGEEKTATQSLELDAGGLTQLTIENKNGEIEVTGYTDSERIEVAATVRTQGFRMKEPKLELRKEEQTAYLDASFQAQFGAMGVAAVDMEIKIPRHLGLELKSHKDGKLRISDLDSSIKINNVNGHMEIIDSKGPLTIHNRDGDILVRNLTADLNIHNLNGGITVDKVNGSAVIAVGDGTLDIDHITGDVQISQSGNGEIRVGEVQGKVIQD</sequence>
<dbReference type="AlphaFoldDB" id="A0A917FNH8"/>
<protein>
    <recommendedName>
        <fullName evidence="4">Adhesin domain-containing protein</fullName>
    </recommendedName>
</protein>
<dbReference type="RefSeq" id="WP_189028457.1">
    <property type="nucleotide sequence ID" value="NZ_BMKR01000020.1"/>
</dbReference>